<evidence type="ECO:0000313" key="2">
    <source>
        <dbReference type="EMBL" id="GAV04653.1"/>
    </source>
</evidence>
<feature type="region of interest" description="Disordered" evidence="1">
    <location>
        <begin position="1"/>
        <end position="45"/>
    </location>
</feature>
<accession>A0A1D1VWL2</accession>
<dbReference type="Proteomes" id="UP000186922">
    <property type="component" value="Unassembled WGS sequence"/>
</dbReference>
<protein>
    <submittedName>
        <fullName evidence="2">Uncharacterized protein</fullName>
    </submittedName>
</protein>
<keyword evidence="3" id="KW-1185">Reference proteome</keyword>
<reference evidence="2 3" key="1">
    <citation type="journal article" date="2016" name="Nat. Commun.">
        <title>Extremotolerant tardigrade genome and improved radiotolerance of human cultured cells by tardigrade-unique protein.</title>
        <authorList>
            <person name="Hashimoto T."/>
            <person name="Horikawa D.D."/>
            <person name="Saito Y."/>
            <person name="Kuwahara H."/>
            <person name="Kozuka-Hata H."/>
            <person name="Shin-I T."/>
            <person name="Minakuchi Y."/>
            <person name="Ohishi K."/>
            <person name="Motoyama A."/>
            <person name="Aizu T."/>
            <person name="Enomoto A."/>
            <person name="Kondo K."/>
            <person name="Tanaka S."/>
            <person name="Hara Y."/>
            <person name="Koshikawa S."/>
            <person name="Sagara H."/>
            <person name="Miura T."/>
            <person name="Yokobori S."/>
            <person name="Miyagawa K."/>
            <person name="Suzuki Y."/>
            <person name="Kubo T."/>
            <person name="Oyama M."/>
            <person name="Kohara Y."/>
            <person name="Fujiyama A."/>
            <person name="Arakawa K."/>
            <person name="Katayama T."/>
            <person name="Toyoda A."/>
            <person name="Kunieda T."/>
        </authorList>
    </citation>
    <scope>NUCLEOTIDE SEQUENCE [LARGE SCALE GENOMIC DNA]</scope>
    <source>
        <strain evidence="2 3">YOKOZUNA-1</strain>
    </source>
</reference>
<feature type="compositionally biased region" description="Acidic residues" evidence="1">
    <location>
        <begin position="212"/>
        <end position="223"/>
    </location>
</feature>
<evidence type="ECO:0000256" key="1">
    <source>
        <dbReference type="SAM" id="MobiDB-lite"/>
    </source>
</evidence>
<organism evidence="2 3">
    <name type="scientific">Ramazzottius varieornatus</name>
    <name type="common">Water bear</name>
    <name type="synonym">Tardigrade</name>
    <dbReference type="NCBI Taxonomy" id="947166"/>
    <lineage>
        <taxon>Eukaryota</taxon>
        <taxon>Metazoa</taxon>
        <taxon>Ecdysozoa</taxon>
        <taxon>Tardigrada</taxon>
        <taxon>Eutardigrada</taxon>
        <taxon>Parachela</taxon>
        <taxon>Hypsibioidea</taxon>
        <taxon>Ramazzottiidae</taxon>
        <taxon>Ramazzottius</taxon>
    </lineage>
</organism>
<comment type="caution">
    <text evidence="2">The sequence shown here is derived from an EMBL/GenBank/DDBJ whole genome shotgun (WGS) entry which is preliminary data.</text>
</comment>
<feature type="compositionally biased region" description="Basic and acidic residues" evidence="1">
    <location>
        <begin position="10"/>
        <end position="21"/>
    </location>
</feature>
<sequence length="256" mass="28411">MAKPGSSKGNKSEGGEKKQAKPFDVGTSGPTMRTRKRKSVMEEVENPEKSRLENIHRKGSFILSSCVVENYDLRGIPRILPIVLSDLIVVQFPDKIALTLDMKAVTTTNKWNVDDGVSYGESLATGDQIVVRHWRKMDAKQQSSKAKVVIITASKTEAEGLQKTLDEQARKAMKIAPKKPSGPLSPSKIQNERDFLSELVCESADGQHSNEDEAWVSESAEVEQTERSASPQLQLAQTLDREYTRKPRSPSVESRC</sequence>
<proteinExistence type="predicted"/>
<name>A0A1D1VWL2_RAMVA</name>
<dbReference type="AlphaFoldDB" id="A0A1D1VWL2"/>
<feature type="region of interest" description="Disordered" evidence="1">
    <location>
        <begin position="201"/>
        <end position="256"/>
    </location>
</feature>
<evidence type="ECO:0000313" key="3">
    <source>
        <dbReference type="Proteomes" id="UP000186922"/>
    </source>
</evidence>
<gene>
    <name evidence="2" type="primary">RvY_14908-1</name>
    <name evidence="2" type="synonym">RvY_14908.1</name>
    <name evidence="2" type="ORF">RvY_14908</name>
</gene>
<feature type="compositionally biased region" description="Polar residues" evidence="1">
    <location>
        <begin position="227"/>
        <end position="237"/>
    </location>
</feature>
<dbReference type="EMBL" id="BDGG01000011">
    <property type="protein sequence ID" value="GAV04653.1"/>
    <property type="molecule type" value="Genomic_DNA"/>
</dbReference>